<comment type="function">
    <text evidence="12">Protein phosphatase that mediates dephosphorylation of proteins phosphorylated on Tyr and Ser/Thr residues. In vitro, it can dephosphorylate p44-ERK1 (MAPK3) but not p54 SAPK-beta (MAPK10) in vitro. Able to enhance activation of JNK and p38 (MAPK14).</text>
</comment>
<dbReference type="SUPFAM" id="SSF52799">
    <property type="entry name" value="(Phosphotyrosine protein) phosphatases II"/>
    <property type="match status" value="1"/>
</dbReference>
<evidence type="ECO:0000256" key="3">
    <source>
        <dbReference type="ARBA" id="ARBA00008601"/>
    </source>
</evidence>
<dbReference type="FunFam" id="3.90.190.10:FF:000063">
    <property type="entry name" value="Dual specificity phosphatase 23"/>
    <property type="match status" value="1"/>
</dbReference>
<comment type="catalytic activity">
    <reaction evidence="11">
        <text>O-phospho-L-threonyl-[protein] + H2O = L-threonyl-[protein] + phosphate</text>
        <dbReference type="Rhea" id="RHEA:47004"/>
        <dbReference type="Rhea" id="RHEA-COMP:11060"/>
        <dbReference type="Rhea" id="RHEA-COMP:11605"/>
        <dbReference type="ChEBI" id="CHEBI:15377"/>
        <dbReference type="ChEBI" id="CHEBI:30013"/>
        <dbReference type="ChEBI" id="CHEBI:43474"/>
        <dbReference type="ChEBI" id="CHEBI:61977"/>
        <dbReference type="EC" id="3.1.3.16"/>
    </reaction>
</comment>
<dbReference type="GO" id="GO:0005634">
    <property type="term" value="C:nucleus"/>
    <property type="evidence" value="ECO:0007669"/>
    <property type="project" value="UniProtKB-SubCell"/>
</dbReference>
<evidence type="ECO:0000256" key="9">
    <source>
        <dbReference type="ARBA" id="ARBA00023242"/>
    </source>
</evidence>
<keyword evidence="7" id="KW-0378">Hydrolase</keyword>
<evidence type="ECO:0000256" key="6">
    <source>
        <dbReference type="ARBA" id="ARBA00022490"/>
    </source>
</evidence>
<evidence type="ECO:0000256" key="14">
    <source>
        <dbReference type="ARBA" id="ARBA00081937"/>
    </source>
</evidence>
<evidence type="ECO:0000256" key="4">
    <source>
        <dbReference type="ARBA" id="ARBA00013064"/>
    </source>
</evidence>
<feature type="domain" description="Tyrosine-protein phosphatase" evidence="15">
    <location>
        <begin position="9"/>
        <end position="142"/>
    </location>
</feature>
<dbReference type="EC" id="3.1.3.16" evidence="5"/>
<dbReference type="GO" id="GO:0004722">
    <property type="term" value="F:protein serine/threonine phosphatase activity"/>
    <property type="evidence" value="ECO:0007669"/>
    <property type="project" value="UniProtKB-EC"/>
</dbReference>
<comment type="similarity">
    <text evidence="3">Belongs to the protein-tyrosine phosphatase family. Non-receptor class dual specificity subfamily.</text>
</comment>
<dbReference type="PROSITE" id="PS50054">
    <property type="entry name" value="TYR_PHOSPHATASE_DUAL"/>
    <property type="match status" value="1"/>
</dbReference>
<feature type="domain" description="Tyrosine specific protein phosphatases" evidence="16">
    <location>
        <begin position="77"/>
        <end position="125"/>
    </location>
</feature>
<protein>
    <recommendedName>
        <fullName evidence="13">Dual specificity protein phosphatase 23</fullName>
        <ecNumber evidence="5">3.1.3.16</ecNumber>
        <ecNumber evidence="4">3.1.3.48</ecNumber>
    </recommendedName>
    <alternativeName>
        <fullName evidence="14">Low molecular mass dual specificity phosphatase 3</fullName>
    </alternativeName>
</protein>
<evidence type="ECO:0000256" key="2">
    <source>
        <dbReference type="ARBA" id="ARBA00004514"/>
    </source>
</evidence>
<evidence type="ECO:0000313" key="18">
    <source>
        <dbReference type="Proteomes" id="UP000230750"/>
    </source>
</evidence>
<dbReference type="STRING" id="307972.A0A2G8JQ82"/>
<evidence type="ECO:0000256" key="13">
    <source>
        <dbReference type="ARBA" id="ARBA00068789"/>
    </source>
</evidence>
<evidence type="ECO:0000256" key="1">
    <source>
        <dbReference type="ARBA" id="ARBA00004123"/>
    </source>
</evidence>
<dbReference type="InterPro" id="IPR016130">
    <property type="entry name" value="Tyr_Pase_AS"/>
</dbReference>
<dbReference type="EMBL" id="MRZV01001427">
    <property type="protein sequence ID" value="PIK37941.1"/>
    <property type="molecule type" value="Genomic_DNA"/>
</dbReference>
<dbReference type="AlphaFoldDB" id="A0A2G8JQ82"/>
<name>A0A2G8JQ82_STIJA</name>
<reference evidence="17 18" key="1">
    <citation type="journal article" date="2017" name="PLoS Biol.">
        <title>The sea cucumber genome provides insights into morphological evolution and visceral regeneration.</title>
        <authorList>
            <person name="Zhang X."/>
            <person name="Sun L."/>
            <person name="Yuan J."/>
            <person name="Sun Y."/>
            <person name="Gao Y."/>
            <person name="Zhang L."/>
            <person name="Li S."/>
            <person name="Dai H."/>
            <person name="Hamel J.F."/>
            <person name="Liu C."/>
            <person name="Yu Y."/>
            <person name="Liu S."/>
            <person name="Lin W."/>
            <person name="Guo K."/>
            <person name="Jin S."/>
            <person name="Xu P."/>
            <person name="Storey K.B."/>
            <person name="Huan P."/>
            <person name="Zhang T."/>
            <person name="Zhou Y."/>
            <person name="Zhang J."/>
            <person name="Lin C."/>
            <person name="Li X."/>
            <person name="Xing L."/>
            <person name="Huo D."/>
            <person name="Sun M."/>
            <person name="Wang L."/>
            <person name="Mercier A."/>
            <person name="Li F."/>
            <person name="Yang H."/>
            <person name="Xiang J."/>
        </authorList>
    </citation>
    <scope>NUCLEOTIDE SEQUENCE [LARGE SCALE GENOMIC DNA]</scope>
    <source>
        <strain evidence="17">Shaxun</strain>
        <tissue evidence="17">Muscle</tissue>
    </source>
</reference>
<dbReference type="Pfam" id="PF22784">
    <property type="entry name" value="PTP-SAK"/>
    <property type="match status" value="1"/>
</dbReference>
<accession>A0A2G8JQ82</accession>
<keyword evidence="18" id="KW-1185">Reference proteome</keyword>
<evidence type="ECO:0000256" key="8">
    <source>
        <dbReference type="ARBA" id="ARBA00022912"/>
    </source>
</evidence>
<dbReference type="Proteomes" id="UP000230750">
    <property type="component" value="Unassembled WGS sequence"/>
</dbReference>
<keyword evidence="9" id="KW-0539">Nucleus</keyword>
<comment type="subcellular location">
    <subcellularLocation>
        <location evidence="2">Cytoplasm</location>
        <location evidence="2">Cytosol</location>
    </subcellularLocation>
    <subcellularLocation>
        <location evidence="1">Nucleus</location>
    </subcellularLocation>
</comment>
<evidence type="ECO:0000256" key="10">
    <source>
        <dbReference type="ARBA" id="ARBA00047761"/>
    </source>
</evidence>
<dbReference type="Gene3D" id="3.90.190.10">
    <property type="entry name" value="Protein tyrosine phosphatase superfamily"/>
    <property type="match status" value="1"/>
</dbReference>
<evidence type="ECO:0000256" key="12">
    <source>
        <dbReference type="ARBA" id="ARBA00053915"/>
    </source>
</evidence>
<keyword evidence="8" id="KW-0904">Protein phosphatase</keyword>
<dbReference type="InterPro" id="IPR000387">
    <property type="entry name" value="Tyr_Pase_dom"/>
</dbReference>
<dbReference type="InterPro" id="IPR029021">
    <property type="entry name" value="Prot-tyrosine_phosphatase-like"/>
</dbReference>
<evidence type="ECO:0000259" key="15">
    <source>
        <dbReference type="PROSITE" id="PS50054"/>
    </source>
</evidence>
<evidence type="ECO:0000256" key="11">
    <source>
        <dbReference type="ARBA" id="ARBA00048336"/>
    </source>
</evidence>
<dbReference type="GO" id="GO:0004725">
    <property type="term" value="F:protein tyrosine phosphatase activity"/>
    <property type="evidence" value="ECO:0007669"/>
    <property type="project" value="UniProtKB-EC"/>
</dbReference>
<evidence type="ECO:0000313" key="17">
    <source>
        <dbReference type="EMBL" id="PIK37941.1"/>
    </source>
</evidence>
<evidence type="ECO:0000256" key="5">
    <source>
        <dbReference type="ARBA" id="ARBA00013081"/>
    </source>
</evidence>
<comment type="catalytic activity">
    <reaction evidence="10">
        <text>O-phospho-L-seryl-[protein] + H2O = L-seryl-[protein] + phosphate</text>
        <dbReference type="Rhea" id="RHEA:20629"/>
        <dbReference type="Rhea" id="RHEA-COMP:9863"/>
        <dbReference type="Rhea" id="RHEA-COMP:11604"/>
        <dbReference type="ChEBI" id="CHEBI:15377"/>
        <dbReference type="ChEBI" id="CHEBI:29999"/>
        <dbReference type="ChEBI" id="CHEBI:43474"/>
        <dbReference type="ChEBI" id="CHEBI:83421"/>
        <dbReference type="EC" id="3.1.3.16"/>
    </reaction>
</comment>
<dbReference type="OrthoDB" id="19045at2759"/>
<keyword evidence="6" id="KW-0963">Cytoplasm</keyword>
<gene>
    <name evidence="17" type="ORF">BSL78_25218</name>
</gene>
<dbReference type="GO" id="GO:0005829">
    <property type="term" value="C:cytosol"/>
    <property type="evidence" value="ECO:0007669"/>
    <property type="project" value="UniProtKB-SubCell"/>
</dbReference>
<dbReference type="InterPro" id="IPR020422">
    <property type="entry name" value="TYR_PHOSPHATASE_DUAL_dom"/>
</dbReference>
<dbReference type="EC" id="3.1.3.48" evidence="4"/>
<evidence type="ECO:0000256" key="7">
    <source>
        <dbReference type="ARBA" id="ARBA00022801"/>
    </source>
</evidence>
<evidence type="ECO:0000259" key="16">
    <source>
        <dbReference type="PROSITE" id="PS50056"/>
    </source>
</evidence>
<dbReference type="PROSITE" id="PS00383">
    <property type="entry name" value="TYR_PHOSPHATASE_1"/>
    <property type="match status" value="1"/>
</dbReference>
<comment type="caution">
    <text evidence="17">The sequence shown here is derived from an EMBL/GenBank/DDBJ whole genome shotgun (WGS) entry which is preliminary data.</text>
</comment>
<dbReference type="InterPro" id="IPR050561">
    <property type="entry name" value="PTP"/>
</dbReference>
<dbReference type="InterPro" id="IPR057023">
    <property type="entry name" value="PTP-SAK"/>
</dbReference>
<organism evidence="17 18">
    <name type="scientific">Stichopus japonicus</name>
    <name type="common">Sea cucumber</name>
    <dbReference type="NCBI Taxonomy" id="307972"/>
    <lineage>
        <taxon>Eukaryota</taxon>
        <taxon>Metazoa</taxon>
        <taxon>Echinodermata</taxon>
        <taxon>Eleutherozoa</taxon>
        <taxon>Echinozoa</taxon>
        <taxon>Holothuroidea</taxon>
        <taxon>Aspidochirotacea</taxon>
        <taxon>Aspidochirotida</taxon>
        <taxon>Stichopodidae</taxon>
        <taxon>Apostichopus</taxon>
    </lineage>
</organism>
<proteinExistence type="inferred from homology"/>
<dbReference type="PROSITE" id="PS50056">
    <property type="entry name" value="TYR_PHOSPHATASE_2"/>
    <property type="match status" value="1"/>
</dbReference>
<sequence>MPATTPPPFFSWIVPKLLASHGLPSTSAEVKYLEEVGIKHVVVLTKECKPPIEEGPNINWSFVEIIDFTPPTVEQVQEFLKVVEIGKQQNEAVSVHCLRGIGRTGTMVACYFVKFEGLTADEAIKKSGASDQGQWKQKIRKI</sequence>
<dbReference type="PANTHER" id="PTHR23339">
    <property type="entry name" value="TYROSINE SPECIFIC PROTEIN PHOSPHATASE AND DUAL SPECIFICITY PROTEIN PHOSPHATASE"/>
    <property type="match status" value="1"/>
</dbReference>